<evidence type="ECO:0000313" key="2">
    <source>
        <dbReference type="Proteomes" id="UP000270291"/>
    </source>
</evidence>
<protein>
    <submittedName>
        <fullName evidence="1">T9SS C-terminal target domain-containing protein</fullName>
    </submittedName>
</protein>
<dbReference type="EMBL" id="RWIU01000005">
    <property type="protein sequence ID" value="RSK42400.1"/>
    <property type="molecule type" value="Genomic_DNA"/>
</dbReference>
<dbReference type="AlphaFoldDB" id="A0A428K833"/>
<gene>
    <name evidence="1" type="ORF">EI293_15905</name>
</gene>
<keyword evidence="2" id="KW-1185">Reference proteome</keyword>
<name>A0A428K833_9BACT</name>
<proteinExistence type="predicted"/>
<reference evidence="1 2" key="1">
    <citation type="submission" date="2018-12" db="EMBL/GenBank/DDBJ databases">
        <authorList>
            <person name="Feng G."/>
            <person name="Zhu H."/>
        </authorList>
    </citation>
    <scope>NUCLEOTIDE SEQUENCE [LARGE SCALE GENOMIC DNA]</scope>
    <source>
        <strain evidence="1 2">LMG 26000</strain>
    </source>
</reference>
<sequence>MSFATGQLKAGVYVLRLTTATGSTAQRVVRR</sequence>
<dbReference type="Proteomes" id="UP000270291">
    <property type="component" value="Unassembled WGS sequence"/>
</dbReference>
<accession>A0A428K833</accession>
<evidence type="ECO:0000313" key="1">
    <source>
        <dbReference type="EMBL" id="RSK42400.1"/>
    </source>
</evidence>
<organism evidence="1 2">
    <name type="scientific">Hymenobacter perfusus</name>
    <dbReference type="NCBI Taxonomy" id="1236770"/>
    <lineage>
        <taxon>Bacteria</taxon>
        <taxon>Pseudomonadati</taxon>
        <taxon>Bacteroidota</taxon>
        <taxon>Cytophagia</taxon>
        <taxon>Cytophagales</taxon>
        <taxon>Hymenobacteraceae</taxon>
        <taxon>Hymenobacter</taxon>
    </lineage>
</organism>
<dbReference type="RefSeq" id="WP_125439530.1">
    <property type="nucleotide sequence ID" value="NZ_RWIU01000005.1"/>
</dbReference>
<comment type="caution">
    <text evidence="1">The sequence shown here is derived from an EMBL/GenBank/DDBJ whole genome shotgun (WGS) entry which is preliminary data.</text>
</comment>